<dbReference type="EMBL" id="KK365145">
    <property type="protein sequence ID" value="KCZ81301.1"/>
    <property type="molecule type" value="Genomic_DNA"/>
</dbReference>
<gene>
    <name evidence="2" type="ORF">H312_01297</name>
</gene>
<dbReference type="HOGENOM" id="CLU_821288_0_0_1"/>
<proteinExistence type="predicted"/>
<dbReference type="OrthoDB" id="10298864at2759"/>
<keyword evidence="3" id="KW-1185">Reference proteome</keyword>
<evidence type="ECO:0000256" key="1">
    <source>
        <dbReference type="SAM" id="Coils"/>
    </source>
</evidence>
<evidence type="ECO:0000313" key="2">
    <source>
        <dbReference type="EMBL" id="KCZ81301.1"/>
    </source>
</evidence>
<feature type="coiled-coil region" evidence="1">
    <location>
        <begin position="95"/>
        <end position="123"/>
    </location>
</feature>
<name>A0A059F2V1_9MICR</name>
<dbReference type="AlphaFoldDB" id="A0A059F2V1"/>
<reference evidence="3" key="1">
    <citation type="submission" date="2013-02" db="EMBL/GenBank/DDBJ databases">
        <authorList>
            <consortium name="The Broad Institute Genome Sequencing Platform"/>
            <person name="Cuomo C."/>
            <person name="Becnel J."/>
            <person name="Sanscrainte N."/>
            <person name="Walker B."/>
            <person name="Young S.K."/>
            <person name="Zeng Q."/>
            <person name="Gargeya S."/>
            <person name="Fitzgerald M."/>
            <person name="Haas B."/>
            <person name="Abouelleil A."/>
            <person name="Alvarado L."/>
            <person name="Arachchi H.M."/>
            <person name="Berlin A.M."/>
            <person name="Chapman S.B."/>
            <person name="Dewar J."/>
            <person name="Goldberg J."/>
            <person name="Griggs A."/>
            <person name="Gujja S."/>
            <person name="Hansen M."/>
            <person name="Howarth C."/>
            <person name="Imamovic A."/>
            <person name="Larimer J."/>
            <person name="McCowan C."/>
            <person name="Murphy C."/>
            <person name="Neiman D."/>
            <person name="Pearson M."/>
            <person name="Priest M."/>
            <person name="Roberts A."/>
            <person name="Saif S."/>
            <person name="Shea T."/>
            <person name="Sisk P."/>
            <person name="Sykes S."/>
            <person name="Wortman J."/>
            <person name="Nusbaum C."/>
            <person name="Birren B."/>
        </authorList>
    </citation>
    <scope>NUCLEOTIDE SEQUENCE [LARGE SCALE GENOMIC DNA]</scope>
    <source>
        <strain evidence="3">PRA339</strain>
    </source>
</reference>
<keyword evidence="1" id="KW-0175">Coiled coil</keyword>
<dbReference type="VEuPathDB" id="MicrosporidiaDB:H312_01297"/>
<evidence type="ECO:0000313" key="3">
    <source>
        <dbReference type="Proteomes" id="UP000030655"/>
    </source>
</evidence>
<reference evidence="2 3" key="2">
    <citation type="submission" date="2014-03" db="EMBL/GenBank/DDBJ databases">
        <title>The Genome Sequence of Anncaliia algerae insect isolate PRA339.</title>
        <authorList>
            <consortium name="The Broad Institute Genome Sequencing Platform"/>
            <consortium name="The Broad Institute Genome Sequencing Center for Infectious Disease"/>
            <person name="Cuomo C."/>
            <person name="Becnel J."/>
            <person name="Sanscrainte N."/>
            <person name="Walker B."/>
            <person name="Young S.K."/>
            <person name="Zeng Q."/>
            <person name="Gargeya S."/>
            <person name="Fitzgerald M."/>
            <person name="Haas B."/>
            <person name="Abouelleil A."/>
            <person name="Alvarado L."/>
            <person name="Arachchi H.M."/>
            <person name="Berlin A.M."/>
            <person name="Chapman S.B."/>
            <person name="Dewar J."/>
            <person name="Goldberg J."/>
            <person name="Griggs A."/>
            <person name="Gujja S."/>
            <person name="Hansen M."/>
            <person name="Howarth C."/>
            <person name="Imamovic A."/>
            <person name="Larimer J."/>
            <person name="McCowan C."/>
            <person name="Murphy C."/>
            <person name="Neiman D."/>
            <person name="Pearson M."/>
            <person name="Priest M."/>
            <person name="Roberts A."/>
            <person name="Saif S."/>
            <person name="Shea T."/>
            <person name="Sisk P."/>
            <person name="Sykes S."/>
            <person name="Wortman J."/>
            <person name="Nusbaum C."/>
            <person name="Birren B."/>
        </authorList>
    </citation>
    <scope>NUCLEOTIDE SEQUENCE [LARGE SCALE GENOMIC DNA]</scope>
    <source>
        <strain evidence="2 3">PRA339</strain>
    </source>
</reference>
<accession>A0A059F2V1</accession>
<organism evidence="2 3">
    <name type="scientific">Anncaliia algerae PRA339</name>
    <dbReference type="NCBI Taxonomy" id="1288291"/>
    <lineage>
        <taxon>Eukaryota</taxon>
        <taxon>Fungi</taxon>
        <taxon>Fungi incertae sedis</taxon>
        <taxon>Microsporidia</taxon>
        <taxon>Tubulinosematoidea</taxon>
        <taxon>Tubulinosematidae</taxon>
        <taxon>Anncaliia</taxon>
    </lineage>
</organism>
<dbReference type="Proteomes" id="UP000030655">
    <property type="component" value="Unassembled WGS sequence"/>
</dbReference>
<protein>
    <submittedName>
        <fullName evidence="2">Uncharacterized protein</fullName>
    </submittedName>
</protein>
<sequence>MMLNVLLLFDKICKIHSKKQPICFSKVCDEWNSSSSSSECPYLYNEKKYSGQIKEEKNIIVLCDRSDASSSDDSSEICNIDNLMNIIRYSEDSYIQNLTTELKKEFEHLKEELKKNLKSTEEITLIKCLKCLNNLENQINNTIFDSHNSLRSGIKDIINSDMFDLAKSHSDILSAARTNVESYVEYLQSIPLAIDLQNLVNNVTTGPIAFFRNLFDQIVFDVSSLLNIKNISITDNTSSYIINDRKALVNKLSNIFTDTIECITNSLYESFLHSEKMVSDALSKENNDILKIIIDLFKNTEEEIKCILCYCFDDNKNTYKFKNHHCRNKAPYRINPVN</sequence>